<dbReference type="Proteomes" id="UP000266177">
    <property type="component" value="Unassembled WGS sequence"/>
</dbReference>
<organism evidence="2 3">
    <name type="scientific">Paenibacillus thiaminolyticus</name>
    <name type="common">Bacillus thiaminolyticus</name>
    <dbReference type="NCBI Taxonomy" id="49283"/>
    <lineage>
        <taxon>Bacteria</taxon>
        <taxon>Bacillati</taxon>
        <taxon>Bacillota</taxon>
        <taxon>Bacilli</taxon>
        <taxon>Bacillales</taxon>
        <taxon>Paenibacillaceae</taxon>
        <taxon>Paenibacillus</taxon>
    </lineage>
</organism>
<evidence type="ECO:0000313" key="3">
    <source>
        <dbReference type="Proteomes" id="UP000266177"/>
    </source>
</evidence>
<dbReference type="RefSeq" id="WP_119796444.1">
    <property type="nucleotide sequence ID" value="NZ_QYZD01000045.1"/>
</dbReference>
<sequence>MVKRLCDSSGKSFPGPWIESLEPLNFYDDRDRIRDYTAKVFNIHDTEKRIIDVTMHAFYDKAAQGRGEMLEDNYSMVYWEQRVDDELRKRYPRLYTQEDIETIAVTTVYSPMPIDSGTSPAVDDNGVRHPTGAEA</sequence>
<evidence type="ECO:0000313" key="2">
    <source>
        <dbReference type="EMBL" id="RJG17846.1"/>
    </source>
</evidence>
<dbReference type="EMBL" id="QYZD01000045">
    <property type="protein sequence ID" value="RJG17846.1"/>
    <property type="molecule type" value="Genomic_DNA"/>
</dbReference>
<protein>
    <submittedName>
        <fullName evidence="2">Uncharacterized protein</fullName>
    </submittedName>
</protein>
<gene>
    <name evidence="2" type="ORF">DQX05_27355</name>
</gene>
<proteinExistence type="predicted"/>
<dbReference type="OrthoDB" id="2598683at2"/>
<comment type="caution">
    <text evidence="2">The sequence shown here is derived from an EMBL/GenBank/DDBJ whole genome shotgun (WGS) entry which is preliminary data.</text>
</comment>
<accession>A0A3A3G9T7</accession>
<evidence type="ECO:0000256" key="1">
    <source>
        <dbReference type="SAM" id="MobiDB-lite"/>
    </source>
</evidence>
<dbReference type="AlphaFoldDB" id="A0A3A3G9T7"/>
<reference evidence="2 3" key="1">
    <citation type="submission" date="2018-09" db="EMBL/GenBank/DDBJ databases">
        <title>Paenibacillus SK2017-BO5.</title>
        <authorList>
            <person name="Piskunova J.V."/>
            <person name="Dubiley S.A."/>
            <person name="Severinov K.V."/>
        </authorList>
    </citation>
    <scope>NUCLEOTIDE SEQUENCE [LARGE SCALE GENOMIC DNA]</scope>
    <source>
        <strain evidence="2 3">BO5</strain>
    </source>
</reference>
<name>A0A3A3G9T7_PANTH</name>
<feature type="region of interest" description="Disordered" evidence="1">
    <location>
        <begin position="114"/>
        <end position="135"/>
    </location>
</feature>